<proteinExistence type="predicted"/>
<dbReference type="GO" id="GO:0008270">
    <property type="term" value="F:zinc ion binding"/>
    <property type="evidence" value="ECO:0007669"/>
    <property type="project" value="TreeGrafter"/>
</dbReference>
<protein>
    <recommendedName>
        <fullName evidence="6">Guanine nucleotide exchange factor MSS4</fullName>
    </recommendedName>
</protein>
<dbReference type="GO" id="GO:0006892">
    <property type="term" value="P:post-Golgi vesicle-mediated transport"/>
    <property type="evidence" value="ECO:0007669"/>
    <property type="project" value="TreeGrafter"/>
</dbReference>
<keyword evidence="1" id="KW-0813">Transport</keyword>
<comment type="caution">
    <text evidence="4">The sequence shown here is derived from an EMBL/GenBank/DDBJ whole genome shotgun (WGS) entry which is preliminary data.</text>
</comment>
<dbReference type="InterPro" id="IPR011323">
    <property type="entry name" value="Mss4/transl-control_tumour"/>
</dbReference>
<dbReference type="PROSITE" id="PS51796">
    <property type="entry name" value="MSS4"/>
    <property type="match status" value="1"/>
</dbReference>
<dbReference type="Proteomes" id="UP000054454">
    <property type="component" value="Unassembled WGS sequence"/>
</dbReference>
<dbReference type="PANTHER" id="PTHR13276:SF0">
    <property type="entry name" value="GUANINE NUCLEOTIDE EXCHANGE FACTOR MSS4"/>
    <property type="match status" value="1"/>
</dbReference>
<dbReference type="SUPFAM" id="SSF51316">
    <property type="entry name" value="Mss4-like"/>
    <property type="match status" value="1"/>
</dbReference>
<dbReference type="GO" id="GO:0005085">
    <property type="term" value="F:guanyl-nucleotide exchange factor activity"/>
    <property type="evidence" value="ECO:0007669"/>
    <property type="project" value="UniProtKB-KW"/>
</dbReference>
<evidence type="ECO:0000313" key="5">
    <source>
        <dbReference type="Proteomes" id="UP000054454"/>
    </source>
</evidence>
<gene>
    <name evidence="4" type="ORF">T552_02364</name>
</gene>
<reference evidence="5" key="1">
    <citation type="journal article" date="2016" name="Nat. Commun.">
        <title>Genome analysis of three Pneumocystis species reveals adaptation mechanisms to life exclusively in mammalian hosts.</title>
        <authorList>
            <person name="Ma L."/>
            <person name="Chen Z."/>
            <person name="Huang D.W."/>
            <person name="Kutty G."/>
            <person name="Ishihara M."/>
            <person name="Wang H."/>
            <person name="Abouelleil A."/>
            <person name="Bishop L."/>
            <person name="Davey E."/>
            <person name="Deng R."/>
            <person name="Deng X."/>
            <person name="Fan L."/>
            <person name="Fantoni G."/>
            <person name="Fitzgerald M."/>
            <person name="Gogineni E."/>
            <person name="Goldberg J.M."/>
            <person name="Handley G."/>
            <person name="Hu X."/>
            <person name="Huber C."/>
            <person name="Jiao X."/>
            <person name="Jones K."/>
            <person name="Levin J.Z."/>
            <person name="Liu Y."/>
            <person name="Macdonald P."/>
            <person name="Melnikov A."/>
            <person name="Raley C."/>
            <person name="Sassi M."/>
            <person name="Sherman B.T."/>
            <person name="Song X."/>
            <person name="Sykes S."/>
            <person name="Tran B."/>
            <person name="Walsh L."/>
            <person name="Xia Y."/>
            <person name="Yang J."/>
            <person name="Young S."/>
            <person name="Zeng Q."/>
            <person name="Zheng X."/>
            <person name="Stephens R."/>
            <person name="Nusbaum C."/>
            <person name="Birren B.W."/>
            <person name="Azadi P."/>
            <person name="Lempicki R.A."/>
            <person name="Cuomo C.A."/>
            <person name="Kovacs J.A."/>
        </authorList>
    </citation>
    <scope>NUCLEOTIDE SEQUENCE [LARGE SCALE GENOMIC DNA]</scope>
    <source>
        <strain evidence="5">B80</strain>
    </source>
</reference>
<dbReference type="AlphaFoldDB" id="A0A0W4ZGA7"/>
<organism evidence="4 5">
    <name type="scientific">Pneumocystis carinii (strain B80)</name>
    <name type="common">Rat pneumocystis pneumonia agent</name>
    <name type="synonym">Pneumocystis carinii f. sp. carinii</name>
    <dbReference type="NCBI Taxonomy" id="1408658"/>
    <lineage>
        <taxon>Eukaryota</taxon>
        <taxon>Fungi</taxon>
        <taxon>Dikarya</taxon>
        <taxon>Ascomycota</taxon>
        <taxon>Taphrinomycotina</taxon>
        <taxon>Pneumocystomycetes</taxon>
        <taxon>Pneumocystaceae</taxon>
        <taxon>Pneumocystis</taxon>
    </lineage>
</organism>
<dbReference type="GO" id="GO:0005829">
    <property type="term" value="C:cytosol"/>
    <property type="evidence" value="ECO:0007669"/>
    <property type="project" value="TreeGrafter"/>
</dbReference>
<evidence type="ECO:0000256" key="2">
    <source>
        <dbReference type="ARBA" id="ARBA00022658"/>
    </source>
</evidence>
<dbReference type="GO" id="GO:0015031">
    <property type="term" value="P:protein transport"/>
    <property type="evidence" value="ECO:0007669"/>
    <property type="project" value="UniProtKB-KW"/>
</dbReference>
<evidence type="ECO:0008006" key="6">
    <source>
        <dbReference type="Google" id="ProtNLM"/>
    </source>
</evidence>
<dbReference type="OrthoDB" id="30840at2759"/>
<dbReference type="EMBL" id="LFVZ01000010">
    <property type="protein sequence ID" value="KTW27385.1"/>
    <property type="molecule type" value="Genomic_DNA"/>
</dbReference>
<keyword evidence="2" id="KW-0344">Guanine-nucleotide releasing factor</keyword>
<dbReference type="PANTHER" id="PTHR13276">
    <property type="entry name" value="GUANINE NUCLEOTIDE EXCHANGE FACTOR MSS4"/>
    <property type="match status" value="1"/>
</dbReference>
<dbReference type="Gene3D" id="2.170.150.10">
    <property type="entry name" value="Metal Binding Protein, Guanine Nucleotide Exchange Factor, Chain A"/>
    <property type="match status" value="1"/>
</dbReference>
<dbReference type="GO" id="GO:0007264">
    <property type="term" value="P:small GTPase-mediated signal transduction"/>
    <property type="evidence" value="ECO:0007669"/>
    <property type="project" value="InterPro"/>
</dbReference>
<evidence type="ECO:0000256" key="1">
    <source>
        <dbReference type="ARBA" id="ARBA00022448"/>
    </source>
</evidence>
<keyword evidence="3" id="KW-0653">Protein transport</keyword>
<evidence type="ECO:0000256" key="3">
    <source>
        <dbReference type="ARBA" id="ARBA00022927"/>
    </source>
</evidence>
<keyword evidence="5" id="KW-1185">Reference proteome</keyword>
<dbReference type="GO" id="GO:0016020">
    <property type="term" value="C:membrane"/>
    <property type="evidence" value="ECO:0007669"/>
    <property type="project" value="TreeGrafter"/>
</dbReference>
<sequence length="128" mass="14620">MFDNKDVTERIRNSDILYCPYPKCKSVILLKGMGVLVYRRNRILDNSCKLSSNVMSTFWTVSSPFVFENLGFSNDIEGNIKFLICADCDRGPLGYHDPNVLNNGEKEYLLATDKVIYGLSNDTDENYK</sequence>
<name>A0A0W4ZGA7_PNEC8</name>
<dbReference type="Pfam" id="PF04421">
    <property type="entry name" value="Mss4"/>
    <property type="match status" value="1"/>
</dbReference>
<dbReference type="RefSeq" id="XP_018225427.1">
    <property type="nucleotide sequence ID" value="XM_018370909.1"/>
</dbReference>
<dbReference type="InterPro" id="IPR007515">
    <property type="entry name" value="Mss4"/>
</dbReference>
<dbReference type="GeneID" id="28937112"/>
<dbReference type="InterPro" id="IPR011057">
    <property type="entry name" value="Mss4-like_sf"/>
</dbReference>
<evidence type="ECO:0000313" key="4">
    <source>
        <dbReference type="EMBL" id="KTW27385.1"/>
    </source>
</evidence>
<dbReference type="VEuPathDB" id="FungiDB:T552_02364"/>
<accession>A0A0W4ZGA7</accession>